<organism evidence="2 3">
    <name type="scientific">Pythium insidiosum</name>
    <name type="common">Pythiosis disease agent</name>
    <dbReference type="NCBI Taxonomy" id="114742"/>
    <lineage>
        <taxon>Eukaryota</taxon>
        <taxon>Sar</taxon>
        <taxon>Stramenopiles</taxon>
        <taxon>Oomycota</taxon>
        <taxon>Peronosporomycetes</taxon>
        <taxon>Pythiales</taxon>
        <taxon>Pythiaceae</taxon>
        <taxon>Pythium</taxon>
    </lineage>
</organism>
<evidence type="ECO:0008006" key="4">
    <source>
        <dbReference type="Google" id="ProtNLM"/>
    </source>
</evidence>
<dbReference type="Proteomes" id="UP001209570">
    <property type="component" value="Unassembled WGS sequence"/>
</dbReference>
<comment type="caution">
    <text evidence="2">The sequence shown here is derived from an EMBL/GenBank/DDBJ whole genome shotgun (WGS) entry which is preliminary data.</text>
</comment>
<name>A0AAD5QCS5_PYTIN</name>
<evidence type="ECO:0000256" key="1">
    <source>
        <dbReference type="SAM" id="Phobius"/>
    </source>
</evidence>
<dbReference type="AlphaFoldDB" id="A0AAD5QCS5"/>
<proteinExistence type="predicted"/>
<gene>
    <name evidence="2" type="ORF">P43SY_000521</name>
</gene>
<keyword evidence="1" id="KW-0472">Membrane</keyword>
<reference evidence="2" key="1">
    <citation type="submission" date="2021-12" db="EMBL/GenBank/DDBJ databases">
        <title>Prjna785345.</title>
        <authorList>
            <person name="Rujirawat T."/>
            <person name="Krajaejun T."/>
        </authorList>
    </citation>
    <scope>NUCLEOTIDE SEQUENCE</scope>
    <source>
        <strain evidence="2">Pi057C3</strain>
    </source>
</reference>
<protein>
    <recommendedName>
        <fullName evidence="4">Transmembrane protein</fullName>
    </recommendedName>
</protein>
<feature type="transmembrane region" description="Helical" evidence="1">
    <location>
        <begin position="99"/>
        <end position="122"/>
    </location>
</feature>
<dbReference type="EMBL" id="JAKCXM010000050">
    <property type="protein sequence ID" value="KAJ0405110.1"/>
    <property type="molecule type" value="Genomic_DNA"/>
</dbReference>
<accession>A0AAD5QCS5</accession>
<evidence type="ECO:0000313" key="3">
    <source>
        <dbReference type="Proteomes" id="UP001209570"/>
    </source>
</evidence>
<evidence type="ECO:0000313" key="2">
    <source>
        <dbReference type="EMBL" id="KAJ0405110.1"/>
    </source>
</evidence>
<keyword evidence="3" id="KW-1185">Reference proteome</keyword>
<sequence length="240" mass="26618">MRWLSSPDSDSVATSDMLNGATSASATELPLLLVNASDRQANHRTPNSAFAVLGDSDGDSVQSVVKTSDKRRAPYTPVRGVIPSSPVCDREPDDRGVGVGYALSIGMWTCLVVHVVGLLLFFTSWYNDVAQVALFRLFFWSMRAFQDDVDARRNAVAFIYLMLVGLVPSVTASGLWALSKRLSSRPRRHNHRSMPSRLAQFWRRKPLVSLPSLFLRRRNGSGNGGDAVYLDFSIGELWQR</sequence>
<keyword evidence="1" id="KW-1133">Transmembrane helix</keyword>
<keyword evidence="1" id="KW-0812">Transmembrane</keyword>
<feature type="transmembrane region" description="Helical" evidence="1">
    <location>
        <begin position="157"/>
        <end position="178"/>
    </location>
</feature>